<feature type="domain" description="Fibronectin type-III" evidence="1">
    <location>
        <begin position="323"/>
        <end position="409"/>
    </location>
</feature>
<reference evidence="2" key="2">
    <citation type="submission" date="2025-09" db="UniProtKB">
        <authorList>
            <consortium name="Ensembl"/>
        </authorList>
    </citation>
    <scope>IDENTIFICATION</scope>
</reference>
<accession>A0AAY4CGT2</accession>
<dbReference type="PROSITE" id="PS50853">
    <property type="entry name" value="FN3"/>
    <property type="match status" value="5"/>
</dbReference>
<proteinExistence type="predicted"/>
<dbReference type="SMART" id="SM00060">
    <property type="entry name" value="FN3"/>
    <property type="match status" value="6"/>
</dbReference>
<sequence>MYQALAIGTDGMRSSCNSSSSSCTILGLRCGRTYSVAVVTTSVNCGIINGSDYKVQTAPCRPESVKVQLDCSTNVAVVTWDNKGAEQQQTVSAVDFYGGTKTCNSTNTLCTFKRLPCGKEFTLSVQSFSGHCASPPSDSVSLNTVPCVPMMVNANVQCGSDLTTVTWDPAQGAVDYTVYACSVNGHNSTCRDTDTECTFSDLVCGQNYTVTVISNSYSCASNASQPITISTGPCQHSHLQAKLDCRVNSALISWLPGNGTLTYQVKADDQDMAHQVTCSTPGAACNVTELLCNQRYQVSVTGQGLACTNPPQEWLTLNTAPCPPTRVSITSSCDSNNVSVSWMASSGSLSYSAVAKSNSGHLASCNTTGTSCVVAGLHCGQTYEIHVAGVDDSCRGIRSEKRVLQTAPCVPQDIRTHLECVTGVLNITWEQEGSAVFYHVQATSERGHMGSCESVDLECMISGLLCEQNYTVVVVAYDSTCHSSDSKAVVVTTAPCPPDVVDMVVDCEVNSAVVSWDASAPRVWYIAVATDEFGGVYTCTSMETGCIVYNLTCGREHNMTLIPERDGCVGAWYPHLTFKTAPCEPRLLEVEMDCLSESAWAVWEESTGAELYIATATDSEGRQFSCNTTDRQCAVPMLECGNYYVFTAVAMDDQCITLPGNSLTSETAPCPPEEVRGTVGCESNLISIDWLPSIGALSYTATLERTDGEKSCCGSTNTTSCEIRSLPCGEMYVLTVSAAGHYCNSSQSTGTIVRTGACGRVSTTRSFTYTY</sequence>
<dbReference type="GeneTree" id="ENSGT00940000157064"/>
<dbReference type="Proteomes" id="UP000694580">
    <property type="component" value="Unplaced"/>
</dbReference>
<feature type="domain" description="Fibronectin type-III" evidence="1">
    <location>
        <begin position="410"/>
        <end position="496"/>
    </location>
</feature>
<dbReference type="PANTHER" id="PTHR47135:SF3">
    <property type="entry name" value="FIBRONECTIN TYPE-III DOMAIN-CONTAINING PROTEIN"/>
    <property type="match status" value="1"/>
</dbReference>
<evidence type="ECO:0000313" key="3">
    <source>
        <dbReference type="Proteomes" id="UP000694580"/>
    </source>
</evidence>
<feature type="domain" description="Fibronectin type-III" evidence="1">
    <location>
        <begin position="148"/>
        <end position="234"/>
    </location>
</feature>
<dbReference type="SUPFAM" id="SSF49265">
    <property type="entry name" value="Fibronectin type III"/>
    <property type="match status" value="5"/>
</dbReference>
<dbReference type="Ensembl" id="ENSDCDT00010040182.1">
    <property type="protein sequence ID" value="ENSDCDP00010032420.1"/>
    <property type="gene ID" value="ENSDCDG00010020724.1"/>
</dbReference>
<dbReference type="Gene3D" id="2.60.40.10">
    <property type="entry name" value="Immunoglobulins"/>
    <property type="match status" value="2"/>
</dbReference>
<name>A0AAY4CGT2_9TELE</name>
<dbReference type="Pfam" id="PF00041">
    <property type="entry name" value="fn3"/>
    <property type="match status" value="2"/>
</dbReference>
<dbReference type="InterPro" id="IPR036116">
    <property type="entry name" value="FN3_sf"/>
</dbReference>
<evidence type="ECO:0000259" key="1">
    <source>
        <dbReference type="PROSITE" id="PS50853"/>
    </source>
</evidence>
<dbReference type="AlphaFoldDB" id="A0AAY4CGT2"/>
<dbReference type="InterPro" id="IPR003961">
    <property type="entry name" value="FN3_dom"/>
</dbReference>
<evidence type="ECO:0000313" key="2">
    <source>
        <dbReference type="Ensembl" id="ENSDCDP00010032420.1"/>
    </source>
</evidence>
<feature type="domain" description="Fibronectin type-III" evidence="1">
    <location>
        <begin position="671"/>
        <end position="758"/>
    </location>
</feature>
<protein>
    <recommendedName>
        <fullName evidence="1">Fibronectin type-III domain-containing protein</fullName>
    </recommendedName>
</protein>
<dbReference type="PANTHER" id="PTHR47135">
    <property type="entry name" value="FIBRONECTIN TYPE III DOMAIN-CONTAINING PROTEIN 7"/>
    <property type="match status" value="1"/>
</dbReference>
<dbReference type="CDD" id="cd00063">
    <property type="entry name" value="FN3"/>
    <property type="match status" value="2"/>
</dbReference>
<feature type="domain" description="Fibronectin type-III" evidence="1">
    <location>
        <begin position="235"/>
        <end position="322"/>
    </location>
</feature>
<keyword evidence="3" id="KW-1185">Reference proteome</keyword>
<organism evidence="2 3">
    <name type="scientific">Denticeps clupeoides</name>
    <name type="common">denticle herring</name>
    <dbReference type="NCBI Taxonomy" id="299321"/>
    <lineage>
        <taxon>Eukaryota</taxon>
        <taxon>Metazoa</taxon>
        <taxon>Chordata</taxon>
        <taxon>Craniata</taxon>
        <taxon>Vertebrata</taxon>
        <taxon>Euteleostomi</taxon>
        <taxon>Actinopterygii</taxon>
        <taxon>Neopterygii</taxon>
        <taxon>Teleostei</taxon>
        <taxon>Clupei</taxon>
        <taxon>Clupeiformes</taxon>
        <taxon>Denticipitoidei</taxon>
        <taxon>Denticipitidae</taxon>
        <taxon>Denticeps</taxon>
    </lineage>
</organism>
<dbReference type="InterPro" id="IPR013783">
    <property type="entry name" value="Ig-like_fold"/>
</dbReference>
<reference evidence="2" key="1">
    <citation type="submission" date="2025-08" db="UniProtKB">
        <authorList>
            <consortium name="Ensembl"/>
        </authorList>
    </citation>
    <scope>IDENTIFICATION</scope>
</reference>